<dbReference type="InterPro" id="IPR006620">
    <property type="entry name" value="Pro_4_hyd_alph"/>
</dbReference>
<dbReference type="InterPro" id="IPR005123">
    <property type="entry name" value="Oxoglu/Fe-dep_dioxygenase_dom"/>
</dbReference>
<dbReference type="PROSITE" id="PS51670">
    <property type="entry name" value="SHKT"/>
    <property type="match status" value="1"/>
</dbReference>
<feature type="domain" description="ShKT" evidence="16">
    <location>
        <begin position="174"/>
        <end position="214"/>
    </location>
</feature>
<evidence type="ECO:0000259" key="15">
    <source>
        <dbReference type="PROSITE" id="PS51471"/>
    </source>
</evidence>
<dbReference type="InterPro" id="IPR045054">
    <property type="entry name" value="P4HA-like"/>
</dbReference>
<dbReference type="PANTHER" id="PTHR10869:SF238">
    <property type="entry name" value="PROLYL 4-HYDROXYLASE 6-RELATED"/>
    <property type="match status" value="1"/>
</dbReference>
<dbReference type="GO" id="GO:0004656">
    <property type="term" value="F:procollagen-proline 4-dioxygenase activity"/>
    <property type="evidence" value="ECO:0007669"/>
    <property type="project" value="UniProtKB-EC"/>
</dbReference>
<dbReference type="AlphaFoldDB" id="A0AAV1RS68"/>
<protein>
    <recommendedName>
        <fullName evidence="4">procollagen-proline 4-dioxygenase</fullName>
        <ecNumber evidence="4">1.14.11.2</ecNumber>
    </recommendedName>
</protein>
<evidence type="ECO:0000256" key="1">
    <source>
        <dbReference type="ARBA" id="ARBA00001961"/>
    </source>
</evidence>
<evidence type="ECO:0000256" key="6">
    <source>
        <dbReference type="ARBA" id="ARBA00022723"/>
    </source>
</evidence>
<reference evidence="17 18" key="1">
    <citation type="submission" date="2024-01" db="EMBL/GenBank/DDBJ databases">
        <authorList>
            <person name="Waweru B."/>
        </authorList>
    </citation>
    <scope>NUCLEOTIDE SEQUENCE [LARGE SCALE GENOMIC DNA]</scope>
</reference>
<dbReference type="SMART" id="SM00702">
    <property type="entry name" value="P4Hc"/>
    <property type="match status" value="1"/>
</dbReference>
<dbReference type="Gene3D" id="2.60.120.620">
    <property type="entry name" value="q2cbj1_9rhob like domain"/>
    <property type="match status" value="1"/>
</dbReference>
<evidence type="ECO:0000313" key="17">
    <source>
        <dbReference type="EMBL" id="CAK7338616.1"/>
    </source>
</evidence>
<evidence type="ECO:0000256" key="4">
    <source>
        <dbReference type="ARBA" id="ARBA00012269"/>
    </source>
</evidence>
<evidence type="ECO:0000256" key="5">
    <source>
        <dbReference type="ARBA" id="ARBA00022692"/>
    </source>
</evidence>
<evidence type="ECO:0000256" key="13">
    <source>
        <dbReference type="ARBA" id="ARBA00023136"/>
    </source>
</evidence>
<evidence type="ECO:0000256" key="2">
    <source>
        <dbReference type="ARBA" id="ARBA00004648"/>
    </source>
</evidence>
<keyword evidence="5" id="KW-0812">Transmembrane</keyword>
<evidence type="ECO:0000256" key="9">
    <source>
        <dbReference type="ARBA" id="ARBA00022968"/>
    </source>
</evidence>
<name>A0AAV1RS68_9ROSI</name>
<evidence type="ECO:0000256" key="8">
    <source>
        <dbReference type="ARBA" id="ARBA00022964"/>
    </source>
</evidence>
<gene>
    <name evidence="17" type="ORF">DCAF_LOCUS13664</name>
</gene>
<dbReference type="GO" id="GO:0031418">
    <property type="term" value="F:L-ascorbic acid binding"/>
    <property type="evidence" value="ECO:0007669"/>
    <property type="project" value="InterPro"/>
</dbReference>
<keyword evidence="12" id="KW-0408">Iron</keyword>
<proteinExistence type="inferred from homology"/>
<dbReference type="Pfam" id="PF13640">
    <property type="entry name" value="2OG-FeII_Oxy_3"/>
    <property type="match status" value="1"/>
</dbReference>
<dbReference type="Proteomes" id="UP001314170">
    <property type="component" value="Unassembled WGS sequence"/>
</dbReference>
<evidence type="ECO:0000256" key="14">
    <source>
        <dbReference type="ARBA" id="ARBA00049169"/>
    </source>
</evidence>
<evidence type="ECO:0000313" key="18">
    <source>
        <dbReference type="Proteomes" id="UP001314170"/>
    </source>
</evidence>
<keyword evidence="18" id="KW-1185">Reference proteome</keyword>
<evidence type="ECO:0000256" key="7">
    <source>
        <dbReference type="ARBA" id="ARBA00022824"/>
    </source>
</evidence>
<dbReference type="PROSITE" id="PS51471">
    <property type="entry name" value="FE2OG_OXY"/>
    <property type="match status" value="1"/>
</dbReference>
<dbReference type="PANTHER" id="PTHR10869">
    <property type="entry name" value="PROLYL 4-HYDROXYLASE ALPHA SUBUNIT"/>
    <property type="match status" value="1"/>
</dbReference>
<dbReference type="GO" id="GO:0005789">
    <property type="term" value="C:endoplasmic reticulum membrane"/>
    <property type="evidence" value="ECO:0007669"/>
    <property type="project" value="UniProtKB-SubCell"/>
</dbReference>
<keyword evidence="8" id="KW-0223">Dioxygenase</keyword>
<dbReference type="SMART" id="SM00254">
    <property type="entry name" value="ShKT"/>
    <property type="match status" value="1"/>
</dbReference>
<evidence type="ECO:0000256" key="10">
    <source>
        <dbReference type="ARBA" id="ARBA00022989"/>
    </source>
</evidence>
<keyword evidence="7" id="KW-0256">Endoplasmic reticulum</keyword>
<comment type="catalytic activity">
    <reaction evidence="14">
        <text>L-prolyl-[collagen] + 2-oxoglutarate + O2 = trans-4-hydroxy-L-prolyl-[collagen] + succinate + CO2</text>
        <dbReference type="Rhea" id="RHEA:18945"/>
        <dbReference type="Rhea" id="RHEA-COMP:11676"/>
        <dbReference type="Rhea" id="RHEA-COMP:11680"/>
        <dbReference type="ChEBI" id="CHEBI:15379"/>
        <dbReference type="ChEBI" id="CHEBI:16526"/>
        <dbReference type="ChEBI" id="CHEBI:16810"/>
        <dbReference type="ChEBI" id="CHEBI:30031"/>
        <dbReference type="ChEBI" id="CHEBI:50342"/>
        <dbReference type="ChEBI" id="CHEBI:61965"/>
        <dbReference type="EC" id="1.14.11.2"/>
    </reaction>
</comment>
<organism evidence="17 18">
    <name type="scientific">Dovyalis caffra</name>
    <dbReference type="NCBI Taxonomy" id="77055"/>
    <lineage>
        <taxon>Eukaryota</taxon>
        <taxon>Viridiplantae</taxon>
        <taxon>Streptophyta</taxon>
        <taxon>Embryophyta</taxon>
        <taxon>Tracheophyta</taxon>
        <taxon>Spermatophyta</taxon>
        <taxon>Magnoliopsida</taxon>
        <taxon>eudicotyledons</taxon>
        <taxon>Gunneridae</taxon>
        <taxon>Pentapetalae</taxon>
        <taxon>rosids</taxon>
        <taxon>fabids</taxon>
        <taxon>Malpighiales</taxon>
        <taxon>Salicaceae</taxon>
        <taxon>Flacourtieae</taxon>
        <taxon>Dovyalis</taxon>
    </lineage>
</organism>
<evidence type="ECO:0000256" key="12">
    <source>
        <dbReference type="ARBA" id="ARBA00023004"/>
    </source>
</evidence>
<sequence length="216" mass="24279">MLGKRIKRCPFVSTLQDEIVADIEARIAAWTFLPEENGEPIQILRYEQGQKYEAHIDYFVDKINQMVGGHRLATLLMYLSDVKKGGETIFPNSEAKGSQAKDDNSSDCAKNGYAVKPQKGDALLFFNLHPDSSTDPNSLHASCPVIEGEKWSATKWIHVKSFDKPVKHSKMWNCIDENENCPLWAMAGECEKNPLYMVGSSKHNGYCRKSCKICSS</sequence>
<evidence type="ECO:0000256" key="11">
    <source>
        <dbReference type="ARBA" id="ARBA00023002"/>
    </source>
</evidence>
<keyword evidence="9" id="KW-0735">Signal-anchor</keyword>
<keyword evidence="13" id="KW-0472">Membrane</keyword>
<keyword evidence="6" id="KW-0479">Metal-binding</keyword>
<evidence type="ECO:0000256" key="3">
    <source>
        <dbReference type="ARBA" id="ARBA00006511"/>
    </source>
</evidence>
<dbReference type="EC" id="1.14.11.2" evidence="4"/>
<dbReference type="GO" id="GO:0005506">
    <property type="term" value="F:iron ion binding"/>
    <property type="evidence" value="ECO:0007669"/>
    <property type="project" value="InterPro"/>
</dbReference>
<comment type="similarity">
    <text evidence="3">Belongs to the P4HA family.</text>
</comment>
<comment type="caution">
    <text evidence="17">The sequence shown here is derived from an EMBL/GenBank/DDBJ whole genome shotgun (WGS) entry which is preliminary data.</text>
</comment>
<dbReference type="InterPro" id="IPR003582">
    <property type="entry name" value="ShKT_dom"/>
</dbReference>
<keyword evidence="10" id="KW-1133">Transmembrane helix</keyword>
<dbReference type="EMBL" id="CAWUPB010001154">
    <property type="protein sequence ID" value="CAK7338616.1"/>
    <property type="molecule type" value="Genomic_DNA"/>
</dbReference>
<comment type="cofactor">
    <cofactor evidence="1">
        <name>L-ascorbate</name>
        <dbReference type="ChEBI" id="CHEBI:38290"/>
    </cofactor>
</comment>
<dbReference type="InterPro" id="IPR044862">
    <property type="entry name" value="Pro_4_hyd_alph_FE2OG_OXY"/>
</dbReference>
<accession>A0AAV1RS68</accession>
<feature type="domain" description="Fe2OG dioxygenase" evidence="15">
    <location>
        <begin position="37"/>
        <end position="159"/>
    </location>
</feature>
<comment type="subcellular location">
    <subcellularLocation>
        <location evidence="2">Endoplasmic reticulum membrane</location>
        <topology evidence="2">Single-pass type II membrane protein</topology>
    </subcellularLocation>
</comment>
<keyword evidence="11" id="KW-0560">Oxidoreductase</keyword>
<evidence type="ECO:0000259" key="16">
    <source>
        <dbReference type="PROSITE" id="PS51670"/>
    </source>
</evidence>